<gene>
    <name evidence="2" type="ORF">AVDCRST_MAG68-3013</name>
</gene>
<feature type="compositionally biased region" description="Basic residues" evidence="1">
    <location>
        <begin position="43"/>
        <end position="52"/>
    </location>
</feature>
<feature type="non-terminal residue" evidence="2">
    <location>
        <position position="1"/>
    </location>
</feature>
<accession>A0A6J4LRH7</accession>
<feature type="compositionally biased region" description="Low complexity" evidence="1">
    <location>
        <begin position="19"/>
        <end position="30"/>
    </location>
</feature>
<reference evidence="2" key="1">
    <citation type="submission" date="2020-02" db="EMBL/GenBank/DDBJ databases">
        <authorList>
            <person name="Meier V. D."/>
        </authorList>
    </citation>
    <scope>NUCLEOTIDE SEQUENCE</scope>
    <source>
        <strain evidence="2">AVDCRST_MAG68</strain>
    </source>
</reference>
<organism evidence="2">
    <name type="scientific">uncultured Gemmatimonadota bacterium</name>
    <dbReference type="NCBI Taxonomy" id="203437"/>
    <lineage>
        <taxon>Bacteria</taxon>
        <taxon>Pseudomonadati</taxon>
        <taxon>Gemmatimonadota</taxon>
        <taxon>environmental samples</taxon>
    </lineage>
</organism>
<feature type="non-terminal residue" evidence="2">
    <location>
        <position position="167"/>
    </location>
</feature>
<feature type="compositionally biased region" description="Low complexity" evidence="1">
    <location>
        <begin position="84"/>
        <end position="93"/>
    </location>
</feature>
<dbReference type="AlphaFoldDB" id="A0A6J4LRH7"/>
<protein>
    <submittedName>
        <fullName evidence="2">Uncharacterized protein</fullName>
    </submittedName>
</protein>
<feature type="compositionally biased region" description="Basic and acidic residues" evidence="1">
    <location>
        <begin position="107"/>
        <end position="132"/>
    </location>
</feature>
<name>A0A6J4LRH7_9BACT</name>
<feature type="region of interest" description="Disordered" evidence="1">
    <location>
        <begin position="1"/>
        <end position="167"/>
    </location>
</feature>
<evidence type="ECO:0000256" key="1">
    <source>
        <dbReference type="SAM" id="MobiDB-lite"/>
    </source>
</evidence>
<sequence length="167" mass="17355">EGPRHPARERRHPRGGGAHALDAAGSAALRRGAHRQQAGVRQGRLRRVHRVDRRGAGAVVHRARVRGRRARGEDGGGAGGLPHGAGDAAPAAGRLRRVRRGAVRLLHAGDPDERGGAAGREHGAHARRDPRGALRQPVPVHRLHQDPGRGGAGGGAHARSHAGGDGM</sequence>
<evidence type="ECO:0000313" key="2">
    <source>
        <dbReference type="EMBL" id="CAA9340574.1"/>
    </source>
</evidence>
<proteinExistence type="predicted"/>
<dbReference type="EMBL" id="CADCTW010000141">
    <property type="protein sequence ID" value="CAA9340574.1"/>
    <property type="molecule type" value="Genomic_DNA"/>
</dbReference>